<dbReference type="InterPro" id="IPR044589">
    <property type="entry name" value="GATA26/27"/>
</dbReference>
<keyword evidence="1" id="KW-0805">Transcription regulation</keyword>
<dbReference type="OMA" id="ENHRIAE"/>
<dbReference type="Pfam" id="PF00320">
    <property type="entry name" value="GATA"/>
    <property type="match status" value="1"/>
</dbReference>
<accession>A0A7N2L1Q0</accession>
<dbReference type="SUPFAM" id="SSF57716">
    <property type="entry name" value="Glucocorticoid receptor-like (DNA-binding domain)"/>
    <property type="match status" value="1"/>
</dbReference>
<evidence type="ECO:0000256" key="1">
    <source>
        <dbReference type="ARBA" id="ARBA00023015"/>
    </source>
</evidence>
<dbReference type="GO" id="GO:0006355">
    <property type="term" value="P:regulation of DNA-templated transcription"/>
    <property type="evidence" value="ECO:0007669"/>
    <property type="project" value="InterPro"/>
</dbReference>
<dbReference type="Gramene" id="QL02p098595:mrna">
    <property type="protein sequence ID" value="QL02p098595:mrna"/>
    <property type="gene ID" value="QL02p098595"/>
</dbReference>
<dbReference type="AlphaFoldDB" id="A0A7N2L1Q0"/>
<evidence type="ECO:0000256" key="4">
    <source>
        <dbReference type="PROSITE-ProRule" id="PRU00094"/>
    </source>
</evidence>
<keyword evidence="4" id="KW-0862">Zinc</keyword>
<reference evidence="7" key="2">
    <citation type="submission" date="2021-01" db="UniProtKB">
        <authorList>
            <consortium name="EnsemblPlants"/>
        </authorList>
    </citation>
    <scope>IDENTIFICATION</scope>
</reference>
<dbReference type="PANTHER" id="PTHR46855:SF21">
    <property type="entry name" value="GATA ZINC FINGER PROTEIN"/>
    <property type="match status" value="1"/>
</dbReference>
<keyword evidence="2" id="KW-0238">DNA-binding</keyword>
<keyword evidence="4" id="KW-0479">Metal-binding</keyword>
<organism evidence="7 8">
    <name type="scientific">Quercus lobata</name>
    <name type="common">Valley oak</name>
    <dbReference type="NCBI Taxonomy" id="97700"/>
    <lineage>
        <taxon>Eukaryota</taxon>
        <taxon>Viridiplantae</taxon>
        <taxon>Streptophyta</taxon>
        <taxon>Embryophyta</taxon>
        <taxon>Tracheophyta</taxon>
        <taxon>Spermatophyta</taxon>
        <taxon>Magnoliopsida</taxon>
        <taxon>eudicotyledons</taxon>
        <taxon>Gunneridae</taxon>
        <taxon>Pentapetalae</taxon>
        <taxon>rosids</taxon>
        <taxon>fabids</taxon>
        <taxon>Fagales</taxon>
        <taxon>Fagaceae</taxon>
        <taxon>Quercus</taxon>
    </lineage>
</organism>
<feature type="domain" description="GATA-type" evidence="6">
    <location>
        <begin position="7"/>
        <end position="55"/>
    </location>
</feature>
<dbReference type="PROSITE" id="PS00344">
    <property type="entry name" value="GATA_ZN_FINGER_1"/>
    <property type="match status" value="1"/>
</dbReference>
<evidence type="ECO:0000313" key="8">
    <source>
        <dbReference type="Proteomes" id="UP000594261"/>
    </source>
</evidence>
<dbReference type="GO" id="GO:0008270">
    <property type="term" value="F:zinc ion binding"/>
    <property type="evidence" value="ECO:0007669"/>
    <property type="project" value="UniProtKB-KW"/>
</dbReference>
<dbReference type="CDD" id="cd00202">
    <property type="entry name" value="ZnF_GATA"/>
    <property type="match status" value="1"/>
</dbReference>
<evidence type="ECO:0000313" key="7">
    <source>
        <dbReference type="EnsemblPlants" id="QL02p098595:mrna"/>
    </source>
</evidence>
<dbReference type="PANTHER" id="PTHR46855">
    <property type="entry name" value="OSJNBB0038F03.10 PROTEIN"/>
    <property type="match status" value="1"/>
</dbReference>
<evidence type="ECO:0000256" key="2">
    <source>
        <dbReference type="ARBA" id="ARBA00023125"/>
    </source>
</evidence>
<dbReference type="EnsemblPlants" id="QL02p098595:mrna">
    <property type="protein sequence ID" value="QL02p098595:mrna"/>
    <property type="gene ID" value="QL02p098595"/>
</dbReference>
<dbReference type="Proteomes" id="UP000594261">
    <property type="component" value="Chromosome 2"/>
</dbReference>
<keyword evidence="3" id="KW-0804">Transcription</keyword>
<evidence type="ECO:0000256" key="5">
    <source>
        <dbReference type="SAM" id="MobiDB-lite"/>
    </source>
</evidence>
<dbReference type="SMART" id="SM00401">
    <property type="entry name" value="ZnF_GATA"/>
    <property type="match status" value="1"/>
</dbReference>
<reference evidence="8" key="1">
    <citation type="journal article" date="2016" name="G3 (Bethesda)">
        <title>First Draft Assembly and Annotation of the Genome of a California Endemic Oak Quercus lobata Nee (Fagaceae).</title>
        <authorList>
            <person name="Sork V.L."/>
            <person name="Fitz-Gibbon S.T."/>
            <person name="Puiu D."/>
            <person name="Crepeau M."/>
            <person name="Gugger P.F."/>
            <person name="Sherman R."/>
            <person name="Stevens K."/>
            <person name="Langley C.H."/>
            <person name="Pellegrini M."/>
            <person name="Salzberg S.L."/>
        </authorList>
    </citation>
    <scope>NUCLEOTIDE SEQUENCE [LARGE SCALE GENOMIC DNA]</scope>
    <source>
        <strain evidence="8">cv. SW786</strain>
    </source>
</reference>
<dbReference type="GO" id="GO:0043565">
    <property type="term" value="F:sequence-specific DNA binding"/>
    <property type="evidence" value="ECO:0007669"/>
    <property type="project" value="InterPro"/>
</dbReference>
<feature type="region of interest" description="Disordered" evidence="5">
    <location>
        <begin position="65"/>
        <end position="96"/>
    </location>
</feature>
<proteinExistence type="predicted"/>
<evidence type="ECO:0000256" key="3">
    <source>
        <dbReference type="ARBA" id="ARBA00023163"/>
    </source>
</evidence>
<dbReference type="InterPro" id="IPR000679">
    <property type="entry name" value="Znf_GATA"/>
</dbReference>
<dbReference type="Gene3D" id="3.30.50.10">
    <property type="entry name" value="Erythroid Transcription Factor GATA-1, subunit A"/>
    <property type="match status" value="1"/>
</dbReference>
<keyword evidence="4" id="KW-0863">Zinc-finger</keyword>
<dbReference type="InParanoid" id="A0A7N2L1Q0"/>
<protein>
    <recommendedName>
        <fullName evidence="6">GATA-type domain-containing protein</fullName>
    </recommendedName>
</protein>
<dbReference type="PROSITE" id="PS50114">
    <property type="entry name" value="GATA_ZN_FINGER_2"/>
    <property type="match status" value="1"/>
</dbReference>
<evidence type="ECO:0000259" key="6">
    <source>
        <dbReference type="PROSITE" id="PS50114"/>
    </source>
</evidence>
<name>A0A7N2L1Q0_QUELO</name>
<sequence length="142" mass="15657">MGKRGPCFHCGIDNTPLWRNGPPEKPVLCNACGSRYRIRGTLENYIPKHILKKPRKSRNIVNNEGNLSMEEDGSGYVPDSVVSEDDTGNKSTSDSQSAITWGCIKLENVDDLEGEIPGTRSLELPLENHRIAESSNFPSTLS</sequence>
<keyword evidence="8" id="KW-1185">Reference proteome</keyword>
<dbReference type="InterPro" id="IPR013088">
    <property type="entry name" value="Znf_NHR/GATA"/>
</dbReference>